<dbReference type="GO" id="GO:0008168">
    <property type="term" value="F:methyltransferase activity"/>
    <property type="evidence" value="ECO:0007669"/>
    <property type="project" value="UniProtKB-KW"/>
</dbReference>
<feature type="domain" description="DNA methylase adenine-specific" evidence="5">
    <location>
        <begin position="330"/>
        <end position="576"/>
    </location>
</feature>
<dbReference type="Pfam" id="PF02384">
    <property type="entry name" value="N6_Mtase"/>
    <property type="match status" value="1"/>
</dbReference>
<dbReference type="PANTHER" id="PTHR33841:SF5">
    <property type="entry name" value="DNA METHYLASE (MODIFICATION METHYLASE) (METHYLTRANSFERASE)-RELATED"/>
    <property type="match status" value="1"/>
</dbReference>
<gene>
    <name evidence="6" type="ORF">LQ567_16520</name>
</gene>
<dbReference type="InterPro" id="IPR050953">
    <property type="entry name" value="N4_N6_ade-DNA_methylase"/>
</dbReference>
<evidence type="ECO:0000256" key="4">
    <source>
        <dbReference type="ARBA" id="ARBA00022691"/>
    </source>
</evidence>
<organism evidence="6 7">
    <name type="scientific">Niabella pedocola</name>
    <dbReference type="NCBI Taxonomy" id="1752077"/>
    <lineage>
        <taxon>Bacteria</taxon>
        <taxon>Pseudomonadati</taxon>
        <taxon>Bacteroidota</taxon>
        <taxon>Chitinophagia</taxon>
        <taxon>Chitinophagales</taxon>
        <taxon>Chitinophagaceae</taxon>
        <taxon>Niabella</taxon>
    </lineage>
</organism>
<evidence type="ECO:0000259" key="5">
    <source>
        <dbReference type="Pfam" id="PF02384"/>
    </source>
</evidence>
<dbReference type="InterPro" id="IPR003356">
    <property type="entry name" value="DNA_methylase_A-5"/>
</dbReference>
<dbReference type="SUPFAM" id="SSF53335">
    <property type="entry name" value="S-adenosyl-L-methionine-dependent methyltransferases"/>
    <property type="match status" value="1"/>
</dbReference>
<evidence type="ECO:0000313" key="6">
    <source>
        <dbReference type="EMBL" id="MCD2424386.1"/>
    </source>
</evidence>
<evidence type="ECO:0000313" key="7">
    <source>
        <dbReference type="Proteomes" id="UP001199816"/>
    </source>
</evidence>
<dbReference type="Gene3D" id="3.40.50.150">
    <property type="entry name" value="Vaccinia Virus protein VP39"/>
    <property type="match status" value="1"/>
</dbReference>
<reference evidence="6 7" key="1">
    <citation type="submission" date="2021-11" db="EMBL/GenBank/DDBJ databases">
        <title>Genomic of Niabella pedocola.</title>
        <authorList>
            <person name="Wu T."/>
        </authorList>
    </citation>
    <scope>NUCLEOTIDE SEQUENCE [LARGE SCALE GENOMIC DNA]</scope>
    <source>
        <strain evidence="6 7">JCM 31011</strain>
    </source>
</reference>
<comment type="caution">
    <text evidence="6">The sequence shown here is derived from an EMBL/GenBank/DDBJ whole genome shotgun (WGS) entry which is preliminary data.</text>
</comment>
<keyword evidence="7" id="KW-1185">Reference proteome</keyword>
<proteinExistence type="inferred from homology"/>
<name>A0ABS8PWX0_9BACT</name>
<dbReference type="GO" id="GO:0032259">
    <property type="term" value="P:methylation"/>
    <property type="evidence" value="ECO:0007669"/>
    <property type="project" value="UniProtKB-KW"/>
</dbReference>
<accession>A0ABS8PWX0</accession>
<keyword evidence="2 6" id="KW-0489">Methyltransferase</keyword>
<sequence length="904" mass="101157">MSLTTAYNERSWAIDLIGALKSLASQNNRAIKDAGGEQTIRTDGGSLFPDVLLFGDRATARILQGWELKMPDTDINDVDFRANAELKARALGLDSFILWNVSLVQLYIFDARSGEYVRSKTWSDLADITTRQSVINNRARWETLAREIFGYLNDLFEGGTLEGRQFIEAYRSGGVTALIMENAGQVAESLKGAARHDGVLRANMTLWWDRYRAEYAGSLMESVLAQVVISNWIGKILFAHILREKDHRAQQVAAIGGETTPAEAIELFKKLSEDCNFWTIFSNSLGLEQITDQAWDQLKQFNKLLTDLRVGSVDQAQLSNILEATVEVATRKLRGQYPTPIELARLLSHICVRDIVNDRVYDPCCGSGTIARATLEQKLAAGVSPDLASKTVFASDQDPQAVQIATFALARPDLMHIPLRIFRKDAFDLDSNLDIEFRNPSDGALFSEKLGTFQAITSNLPFVAQAGRKQYGNALQKVAAAMGMSKSFTGRADVAAYLPFALYSLLSEGGRLGIIITNAWLGTDWGDDFYRQLSRYYDLKCVITSGAGRWFKNSEVVTNILVMEKKIGTAVENSEVKYVVLTRPLEEMSDDDSIQIAAAQIEIGQTQNETMMIRAVSISDIERFRLLGLGGNAQFVNCDWILNFPLKPLKNIFFIKRGERRGMNDLFYPKPGHNIEPDYIKPLAKSPSHFKRLSMDATKEAFSCSKTEEELADLGHTGALNWIKRFKTDEVVVKLAKPGKLWYQMDANDLANLAMFINYGDRLFVGKVEPPAFADQRLVPLVPRTAVDIELYHAILNCTISMFIIEGMGFGRGLGALDLNKDRIENYMHVLDVSELDENSIQKIKEAFLPLTNRDILPVADELEQPDRQTFDDIIIEAFGLNVERQHIYDALLALVEIRRTALG</sequence>
<dbReference type="InterPro" id="IPR029063">
    <property type="entry name" value="SAM-dependent_MTases_sf"/>
</dbReference>
<evidence type="ECO:0000256" key="2">
    <source>
        <dbReference type="ARBA" id="ARBA00022603"/>
    </source>
</evidence>
<dbReference type="Proteomes" id="UP001199816">
    <property type="component" value="Unassembled WGS sequence"/>
</dbReference>
<dbReference type="RefSeq" id="WP_231006089.1">
    <property type="nucleotide sequence ID" value="NZ_JAJNEC010000005.1"/>
</dbReference>
<comment type="similarity">
    <text evidence="1">Belongs to the N(4)/N(6)-methyltransferase family.</text>
</comment>
<dbReference type="EMBL" id="JAJNEC010000005">
    <property type="protein sequence ID" value="MCD2424386.1"/>
    <property type="molecule type" value="Genomic_DNA"/>
</dbReference>
<keyword evidence="4" id="KW-0949">S-adenosyl-L-methionine</keyword>
<evidence type="ECO:0000256" key="1">
    <source>
        <dbReference type="ARBA" id="ARBA00006594"/>
    </source>
</evidence>
<dbReference type="PANTHER" id="PTHR33841">
    <property type="entry name" value="DNA METHYLTRANSFERASE YEEA-RELATED"/>
    <property type="match status" value="1"/>
</dbReference>
<dbReference type="PRINTS" id="PR00507">
    <property type="entry name" value="N12N6MTFRASE"/>
</dbReference>
<evidence type="ECO:0000256" key="3">
    <source>
        <dbReference type="ARBA" id="ARBA00022679"/>
    </source>
</evidence>
<keyword evidence="3" id="KW-0808">Transferase</keyword>
<protein>
    <submittedName>
        <fullName evidence="6">SAM-dependent methyltransferase</fullName>
    </submittedName>
</protein>